<proteinExistence type="predicted"/>
<protein>
    <submittedName>
        <fullName evidence="1">Uncharacterized protein</fullName>
    </submittedName>
</protein>
<sequence length="116" mass="13209">MAKLNNFILTHYDGGVLKKSLTLKKQKCTKLQLTAEYRNNSLRKEKVDTLVLLYNGAGRELGRFSKSFIIPPFSSFTQTTYTNRPSSIISGFSKGKNTVVLYMNRVKVKSINFHVE</sequence>
<accession>A0ABY6HAT2</accession>
<reference evidence="1" key="1">
    <citation type="submission" date="2021-11" db="EMBL/GenBank/DDBJ databases">
        <title>Isoprene-degrading acetogen.</title>
        <authorList>
            <person name="Yang Y."/>
            <person name="Jin H."/>
            <person name="Yan J."/>
        </authorList>
    </citation>
    <scope>NUCLEOTIDE SEQUENCE</scope>
    <source>
        <strain evidence="1">Berkeley</strain>
    </source>
</reference>
<gene>
    <name evidence="1" type="ORF">LNN31_12555</name>
</gene>
<dbReference type="EMBL" id="CP087994">
    <property type="protein sequence ID" value="UYO61612.1"/>
    <property type="molecule type" value="Genomic_DNA"/>
</dbReference>
<evidence type="ECO:0000313" key="2">
    <source>
        <dbReference type="Proteomes" id="UP001163550"/>
    </source>
</evidence>
<organism evidence="1 2">
    <name type="scientific">Acetobacterium wieringae</name>
    <dbReference type="NCBI Taxonomy" id="52694"/>
    <lineage>
        <taxon>Bacteria</taxon>
        <taxon>Bacillati</taxon>
        <taxon>Bacillota</taxon>
        <taxon>Clostridia</taxon>
        <taxon>Eubacteriales</taxon>
        <taxon>Eubacteriaceae</taxon>
        <taxon>Acetobacterium</taxon>
    </lineage>
</organism>
<evidence type="ECO:0000313" key="1">
    <source>
        <dbReference type="EMBL" id="UYO61612.1"/>
    </source>
</evidence>
<keyword evidence="2" id="KW-1185">Reference proteome</keyword>
<name>A0ABY6HAT2_9FIRM</name>
<dbReference type="RefSeq" id="WP_263992494.1">
    <property type="nucleotide sequence ID" value="NZ_CP087994.1"/>
</dbReference>
<dbReference type="Proteomes" id="UP001163550">
    <property type="component" value="Chromosome"/>
</dbReference>